<accession>A0A1X7VX01</accession>
<sequence>MLWDRIIYGLRDKAVQQGLLKEFKLMYQVALDTALSAEAAANDAQQMHDTHRQPLPVNHMNSKQKKQQPMHHVGQ</sequence>
<dbReference type="EnsemblMetazoa" id="Aqu2.1.44395_001">
    <property type="protein sequence ID" value="Aqu2.1.44395_001"/>
    <property type="gene ID" value="Aqu2.1.44395"/>
</dbReference>
<dbReference type="AlphaFoldDB" id="A0A1X7VX01"/>
<evidence type="ECO:0000313" key="2">
    <source>
        <dbReference type="EnsemblMetazoa" id="Aqu2.1.44395_001"/>
    </source>
</evidence>
<reference evidence="2" key="1">
    <citation type="submission" date="2017-05" db="UniProtKB">
        <authorList>
            <consortium name="EnsemblMetazoa"/>
        </authorList>
    </citation>
    <scope>IDENTIFICATION</scope>
</reference>
<organism evidence="2">
    <name type="scientific">Amphimedon queenslandica</name>
    <name type="common">Sponge</name>
    <dbReference type="NCBI Taxonomy" id="400682"/>
    <lineage>
        <taxon>Eukaryota</taxon>
        <taxon>Metazoa</taxon>
        <taxon>Porifera</taxon>
        <taxon>Demospongiae</taxon>
        <taxon>Heteroscleromorpha</taxon>
        <taxon>Haplosclerida</taxon>
        <taxon>Niphatidae</taxon>
        <taxon>Amphimedon</taxon>
    </lineage>
</organism>
<feature type="region of interest" description="Disordered" evidence="1">
    <location>
        <begin position="40"/>
        <end position="75"/>
    </location>
</feature>
<name>A0A1X7VX01_AMPQE</name>
<protein>
    <submittedName>
        <fullName evidence="2">Uncharacterized protein</fullName>
    </submittedName>
</protein>
<proteinExistence type="predicted"/>
<evidence type="ECO:0000256" key="1">
    <source>
        <dbReference type="SAM" id="MobiDB-lite"/>
    </source>
</evidence>
<feature type="compositionally biased region" description="Basic residues" evidence="1">
    <location>
        <begin position="62"/>
        <end position="75"/>
    </location>
</feature>
<dbReference type="InParanoid" id="A0A1X7VX01"/>